<keyword evidence="3" id="KW-1185">Reference proteome</keyword>
<dbReference type="PaxDb" id="67767-A0A0J7KUJ1"/>
<accession>A0A0J7KUJ1</accession>
<dbReference type="Proteomes" id="UP000036403">
    <property type="component" value="Unassembled WGS sequence"/>
</dbReference>
<feature type="region of interest" description="Disordered" evidence="1">
    <location>
        <begin position="1"/>
        <end position="93"/>
    </location>
</feature>
<gene>
    <name evidence="2" type="ORF">RF55_5772</name>
</gene>
<organism evidence="2 3">
    <name type="scientific">Lasius niger</name>
    <name type="common">Black garden ant</name>
    <dbReference type="NCBI Taxonomy" id="67767"/>
    <lineage>
        <taxon>Eukaryota</taxon>
        <taxon>Metazoa</taxon>
        <taxon>Ecdysozoa</taxon>
        <taxon>Arthropoda</taxon>
        <taxon>Hexapoda</taxon>
        <taxon>Insecta</taxon>
        <taxon>Pterygota</taxon>
        <taxon>Neoptera</taxon>
        <taxon>Endopterygota</taxon>
        <taxon>Hymenoptera</taxon>
        <taxon>Apocrita</taxon>
        <taxon>Aculeata</taxon>
        <taxon>Formicoidea</taxon>
        <taxon>Formicidae</taxon>
        <taxon>Formicinae</taxon>
        <taxon>Lasius</taxon>
        <taxon>Lasius</taxon>
    </lineage>
</organism>
<evidence type="ECO:0000313" key="3">
    <source>
        <dbReference type="Proteomes" id="UP000036403"/>
    </source>
</evidence>
<comment type="caution">
    <text evidence="2">The sequence shown here is derived from an EMBL/GenBank/DDBJ whole genome shotgun (WGS) entry which is preliminary data.</text>
</comment>
<feature type="compositionally biased region" description="Basic and acidic residues" evidence="1">
    <location>
        <begin position="65"/>
        <end position="93"/>
    </location>
</feature>
<evidence type="ECO:0000256" key="1">
    <source>
        <dbReference type="SAM" id="MobiDB-lite"/>
    </source>
</evidence>
<name>A0A0J7KUJ1_LASNI</name>
<protein>
    <submittedName>
        <fullName evidence="2">Succinate dehydrogenase</fullName>
    </submittedName>
</protein>
<sequence length="93" mass="10010">MTQLQEQQQTQQVVGGGGGAGAPSKVKPRRRANSVAFACRTDYGLPDDSDDDGPPKNPLFLVAPEPERRRSAADAKVTEGAKERDRAKIFTLS</sequence>
<dbReference type="AlphaFoldDB" id="A0A0J7KUJ1"/>
<reference evidence="2 3" key="1">
    <citation type="submission" date="2015-04" db="EMBL/GenBank/DDBJ databases">
        <title>Lasius niger genome sequencing.</title>
        <authorList>
            <person name="Konorov E.A."/>
            <person name="Nikitin M.A."/>
            <person name="Kirill M.V."/>
            <person name="Chang P."/>
        </authorList>
    </citation>
    <scope>NUCLEOTIDE SEQUENCE [LARGE SCALE GENOMIC DNA]</scope>
    <source>
        <tissue evidence="2">Whole</tissue>
    </source>
</reference>
<evidence type="ECO:0000313" key="2">
    <source>
        <dbReference type="EMBL" id="KMQ94092.1"/>
    </source>
</evidence>
<feature type="compositionally biased region" description="Low complexity" evidence="1">
    <location>
        <begin position="1"/>
        <end position="13"/>
    </location>
</feature>
<proteinExistence type="predicted"/>
<dbReference type="EMBL" id="LBMM01003000">
    <property type="protein sequence ID" value="KMQ94092.1"/>
    <property type="molecule type" value="Genomic_DNA"/>
</dbReference>